<feature type="transmembrane region" description="Helical" evidence="6">
    <location>
        <begin position="182"/>
        <end position="199"/>
    </location>
</feature>
<evidence type="ECO:0000256" key="4">
    <source>
        <dbReference type="ARBA" id="ARBA00022989"/>
    </source>
</evidence>
<dbReference type="SUPFAM" id="SSF82866">
    <property type="entry name" value="Multidrug efflux transporter AcrB transmembrane domain"/>
    <property type="match status" value="1"/>
</dbReference>
<name>A0A830EV45_9EURY</name>
<keyword evidence="4 6" id="KW-1133">Transmembrane helix</keyword>
<sequence length="360" mass="38655">MAGGFAVSSDLGTLADSEEFIPQDLPAYLDLQEFRSVAGGGDNVQYSILVSGEQLRNPEVLRWMERYRTIASDKPQITGVSTPATLIKQYNGGTLPQTERGVEQTLTEIPEDQKAQYYSDGYAQIQVTAEQGMNTDEELGLFDTVETAITLSQPPSGVDVHLTGQSPESTPSIVDQIENRNSTTGLGFLFVFGALLLYYRNLLRAVAPLVPMAFVIGWQNIYMLALAIPVSPLGASLGALSVGIGAEYTIIVMERYFEEVEQDGVSRLDAVETAGSRVGKAITVSGLTTVFGFSALTLSPFPILADFGSLTVGVIFLTLVAALATLPPTLIILGRLSDAIETARENKLLSTRMGITEADD</sequence>
<evidence type="ECO:0000259" key="7">
    <source>
        <dbReference type="PROSITE" id="PS50156"/>
    </source>
</evidence>
<reference evidence="8" key="2">
    <citation type="submission" date="2020-09" db="EMBL/GenBank/DDBJ databases">
        <authorList>
            <person name="Sun Q."/>
            <person name="Ohkuma M."/>
        </authorList>
    </citation>
    <scope>NUCLEOTIDE SEQUENCE</scope>
    <source>
        <strain evidence="8">JCM 19018</strain>
    </source>
</reference>
<dbReference type="GO" id="GO:0005886">
    <property type="term" value="C:plasma membrane"/>
    <property type="evidence" value="ECO:0007669"/>
    <property type="project" value="UniProtKB-SubCell"/>
</dbReference>
<evidence type="ECO:0000256" key="1">
    <source>
        <dbReference type="ARBA" id="ARBA00004651"/>
    </source>
</evidence>
<evidence type="ECO:0000256" key="2">
    <source>
        <dbReference type="ARBA" id="ARBA00022475"/>
    </source>
</evidence>
<evidence type="ECO:0000256" key="5">
    <source>
        <dbReference type="ARBA" id="ARBA00023136"/>
    </source>
</evidence>
<keyword evidence="5 6" id="KW-0472">Membrane</keyword>
<protein>
    <recommendedName>
        <fullName evidence="7">SSD domain-containing protein</fullName>
    </recommendedName>
</protein>
<evidence type="ECO:0000313" key="9">
    <source>
        <dbReference type="Proteomes" id="UP000614221"/>
    </source>
</evidence>
<dbReference type="InterPro" id="IPR050545">
    <property type="entry name" value="Mycobact_MmpL"/>
</dbReference>
<comment type="caution">
    <text evidence="8">The sequence shown here is derived from an EMBL/GenBank/DDBJ whole genome shotgun (WGS) entry which is preliminary data.</text>
</comment>
<feature type="transmembrane region" description="Helical" evidence="6">
    <location>
        <begin position="310"/>
        <end position="334"/>
    </location>
</feature>
<dbReference type="InterPro" id="IPR004869">
    <property type="entry name" value="MMPL_dom"/>
</dbReference>
<evidence type="ECO:0000313" key="8">
    <source>
        <dbReference type="EMBL" id="GGK79029.1"/>
    </source>
</evidence>
<dbReference type="InterPro" id="IPR000731">
    <property type="entry name" value="SSD"/>
</dbReference>
<dbReference type="AlphaFoldDB" id="A0A830EV45"/>
<feature type="domain" description="SSD" evidence="7">
    <location>
        <begin position="240"/>
        <end position="332"/>
    </location>
</feature>
<dbReference type="EMBL" id="BMPD01000007">
    <property type="protein sequence ID" value="GGK79029.1"/>
    <property type="molecule type" value="Genomic_DNA"/>
</dbReference>
<dbReference type="PANTHER" id="PTHR33406">
    <property type="entry name" value="MEMBRANE PROTEIN MJ1562-RELATED"/>
    <property type="match status" value="1"/>
</dbReference>
<dbReference type="Pfam" id="PF03176">
    <property type="entry name" value="MMPL"/>
    <property type="match status" value="1"/>
</dbReference>
<keyword evidence="3 6" id="KW-0812">Transmembrane</keyword>
<dbReference type="PROSITE" id="PS50156">
    <property type="entry name" value="SSD"/>
    <property type="match status" value="1"/>
</dbReference>
<evidence type="ECO:0000256" key="3">
    <source>
        <dbReference type="ARBA" id="ARBA00022692"/>
    </source>
</evidence>
<dbReference type="Gene3D" id="1.20.1640.10">
    <property type="entry name" value="Multidrug efflux transporter AcrB transmembrane domain"/>
    <property type="match status" value="1"/>
</dbReference>
<proteinExistence type="predicted"/>
<dbReference type="Proteomes" id="UP000614221">
    <property type="component" value="Unassembled WGS sequence"/>
</dbReference>
<keyword evidence="2" id="KW-1003">Cell membrane</keyword>
<comment type="subcellular location">
    <subcellularLocation>
        <location evidence="1">Cell membrane</location>
        <topology evidence="1">Multi-pass membrane protein</topology>
    </subcellularLocation>
</comment>
<evidence type="ECO:0000256" key="6">
    <source>
        <dbReference type="SAM" id="Phobius"/>
    </source>
</evidence>
<gene>
    <name evidence="8" type="ORF">GCM10009067_34160</name>
</gene>
<dbReference type="PANTHER" id="PTHR33406:SF13">
    <property type="entry name" value="MEMBRANE PROTEIN YDFJ"/>
    <property type="match status" value="1"/>
</dbReference>
<feature type="transmembrane region" description="Helical" evidence="6">
    <location>
        <begin position="278"/>
        <end position="298"/>
    </location>
</feature>
<reference evidence="8" key="1">
    <citation type="journal article" date="2014" name="Int. J. Syst. Evol. Microbiol.">
        <title>Complete genome sequence of Corynebacterium casei LMG S-19264T (=DSM 44701T), isolated from a smear-ripened cheese.</title>
        <authorList>
            <consortium name="US DOE Joint Genome Institute (JGI-PGF)"/>
            <person name="Walter F."/>
            <person name="Albersmeier A."/>
            <person name="Kalinowski J."/>
            <person name="Ruckert C."/>
        </authorList>
    </citation>
    <scope>NUCLEOTIDE SEQUENCE</scope>
    <source>
        <strain evidence="8">JCM 19018</strain>
    </source>
</reference>
<accession>A0A830EV45</accession>
<organism evidence="8 9">
    <name type="scientific">Haloarcula sebkhae</name>
    <dbReference type="NCBI Taxonomy" id="932660"/>
    <lineage>
        <taxon>Archaea</taxon>
        <taxon>Methanobacteriati</taxon>
        <taxon>Methanobacteriota</taxon>
        <taxon>Stenosarchaea group</taxon>
        <taxon>Halobacteria</taxon>
        <taxon>Halobacteriales</taxon>
        <taxon>Haloarculaceae</taxon>
        <taxon>Haloarcula</taxon>
    </lineage>
</organism>